<evidence type="ECO:0000313" key="4">
    <source>
        <dbReference type="Proteomes" id="UP001140510"/>
    </source>
</evidence>
<sequence length="149" mass="15717">MALTTLALASSLALSTLVSSASLPRPLSARDDDPNCLGKDQGVAFAYYSSYTYDVTCGTDFLGGDLRSFQTATLKECLAACDAEPSCVTISFTNDTCYLKNQDTSAVPNPGVSAAKKQNARPALSCLNKADEGKTYQTSKGLFKCVDLS</sequence>
<protein>
    <recommendedName>
        <fullName evidence="2">Apple domain-containing protein</fullName>
    </recommendedName>
</protein>
<feature type="domain" description="Apple" evidence="2">
    <location>
        <begin position="36"/>
        <end position="126"/>
    </location>
</feature>
<gene>
    <name evidence="3" type="ORF">N0V91_006104</name>
</gene>
<evidence type="ECO:0000313" key="3">
    <source>
        <dbReference type="EMBL" id="KAJ4404201.1"/>
    </source>
</evidence>
<evidence type="ECO:0000259" key="2">
    <source>
        <dbReference type="PROSITE" id="PS50948"/>
    </source>
</evidence>
<dbReference type="InterPro" id="IPR003609">
    <property type="entry name" value="Pan_app"/>
</dbReference>
<dbReference type="SUPFAM" id="SSF57414">
    <property type="entry name" value="Hairpin loop containing domain-like"/>
    <property type="match status" value="1"/>
</dbReference>
<feature type="signal peptide" evidence="1">
    <location>
        <begin position="1"/>
        <end position="20"/>
    </location>
</feature>
<keyword evidence="4" id="KW-1185">Reference proteome</keyword>
<organism evidence="3 4">
    <name type="scientific">Didymella pomorum</name>
    <dbReference type="NCBI Taxonomy" id="749634"/>
    <lineage>
        <taxon>Eukaryota</taxon>
        <taxon>Fungi</taxon>
        <taxon>Dikarya</taxon>
        <taxon>Ascomycota</taxon>
        <taxon>Pezizomycotina</taxon>
        <taxon>Dothideomycetes</taxon>
        <taxon>Pleosporomycetidae</taxon>
        <taxon>Pleosporales</taxon>
        <taxon>Pleosporineae</taxon>
        <taxon>Didymellaceae</taxon>
        <taxon>Didymella</taxon>
    </lineage>
</organism>
<dbReference type="Pfam" id="PF14295">
    <property type="entry name" value="PAN_4"/>
    <property type="match status" value="1"/>
</dbReference>
<dbReference type="AlphaFoldDB" id="A0A9W9D7U3"/>
<proteinExistence type="predicted"/>
<dbReference type="EMBL" id="JAPEVA010000045">
    <property type="protein sequence ID" value="KAJ4404201.1"/>
    <property type="molecule type" value="Genomic_DNA"/>
</dbReference>
<comment type="caution">
    <text evidence="3">The sequence shown here is derived from an EMBL/GenBank/DDBJ whole genome shotgun (WGS) entry which is preliminary data.</text>
</comment>
<name>A0A9W9D7U3_9PLEO</name>
<dbReference type="PROSITE" id="PS50948">
    <property type="entry name" value="PAN"/>
    <property type="match status" value="1"/>
</dbReference>
<feature type="chain" id="PRO_5040875069" description="Apple domain-containing protein" evidence="1">
    <location>
        <begin position="21"/>
        <end position="149"/>
    </location>
</feature>
<evidence type="ECO:0000256" key="1">
    <source>
        <dbReference type="SAM" id="SignalP"/>
    </source>
</evidence>
<dbReference type="Proteomes" id="UP001140510">
    <property type="component" value="Unassembled WGS sequence"/>
</dbReference>
<reference evidence="3" key="1">
    <citation type="submission" date="2022-10" db="EMBL/GenBank/DDBJ databases">
        <title>Tapping the CABI collections for fungal endophytes: first genome assemblies for Collariella, Neodidymelliopsis, Ascochyta clinopodiicola, Didymella pomorum, Didymosphaeria variabile, Neocosmospora piperis and Neocucurbitaria cava.</title>
        <authorList>
            <person name="Hill R."/>
        </authorList>
    </citation>
    <scope>NUCLEOTIDE SEQUENCE</scope>
    <source>
        <strain evidence="3">IMI 355091</strain>
    </source>
</reference>
<dbReference type="OrthoDB" id="3788364at2759"/>
<accession>A0A9W9D7U3</accession>
<dbReference type="Gene3D" id="3.50.4.10">
    <property type="entry name" value="Hepatocyte Growth Factor"/>
    <property type="match status" value="1"/>
</dbReference>
<keyword evidence="1" id="KW-0732">Signal</keyword>